<gene>
    <name evidence="1" type="ORF">Ahu01nite_078320</name>
</gene>
<name>A0ABQ4A1K1_9ACTN</name>
<proteinExistence type="predicted"/>
<evidence type="ECO:0000313" key="2">
    <source>
        <dbReference type="Proteomes" id="UP000603200"/>
    </source>
</evidence>
<accession>A0ABQ4A1K1</accession>
<keyword evidence="2" id="KW-1185">Reference proteome</keyword>
<dbReference type="Proteomes" id="UP000603200">
    <property type="component" value="Unassembled WGS sequence"/>
</dbReference>
<reference evidence="1 2" key="1">
    <citation type="submission" date="2021-01" db="EMBL/GenBank/DDBJ databases">
        <title>Whole genome shotgun sequence of Actinoplanes humidus NBRC 14915.</title>
        <authorList>
            <person name="Komaki H."/>
            <person name="Tamura T."/>
        </authorList>
    </citation>
    <scope>NUCLEOTIDE SEQUENCE [LARGE SCALE GENOMIC DNA]</scope>
    <source>
        <strain evidence="1 2">NBRC 14915</strain>
    </source>
</reference>
<dbReference type="EMBL" id="BOMN01000112">
    <property type="protein sequence ID" value="GIE24730.1"/>
    <property type="molecule type" value="Genomic_DNA"/>
</dbReference>
<protein>
    <submittedName>
        <fullName evidence="1">Uncharacterized protein</fullName>
    </submittedName>
</protein>
<sequence>MDIILDPPRGAAGIHLGVPVAEAERVLANLPGFLGPGVARGVRGAAHFSGGLTIRAHEDGAGRVDAVEVYRPSDPSLNVIYKGVSIFGDGAERVEAALARHLRLETVDDRLTVVAPDAFLALGKSLSVYGNAIDSGFFESVVVAAPGYYDDVKQSQSPVVCGGPVAAPDPDGQGALF</sequence>
<comment type="caution">
    <text evidence="1">The sequence shown here is derived from an EMBL/GenBank/DDBJ whole genome shotgun (WGS) entry which is preliminary data.</text>
</comment>
<evidence type="ECO:0000313" key="1">
    <source>
        <dbReference type="EMBL" id="GIE24730.1"/>
    </source>
</evidence>
<organism evidence="1 2">
    <name type="scientific">Winogradskya humida</name>
    <dbReference type="NCBI Taxonomy" id="113566"/>
    <lineage>
        <taxon>Bacteria</taxon>
        <taxon>Bacillati</taxon>
        <taxon>Actinomycetota</taxon>
        <taxon>Actinomycetes</taxon>
        <taxon>Micromonosporales</taxon>
        <taxon>Micromonosporaceae</taxon>
        <taxon>Winogradskya</taxon>
    </lineage>
</organism>
<dbReference type="RefSeq" id="WP_203841723.1">
    <property type="nucleotide sequence ID" value="NZ_BAAATV010000009.1"/>
</dbReference>